<dbReference type="FunFam" id="2.30.22.10:FF:000002">
    <property type="entry name" value="GrpE protein homolog"/>
    <property type="match status" value="1"/>
</dbReference>
<dbReference type="STRING" id="48709.A0A1D2N3G9"/>
<dbReference type="FunFam" id="3.90.20.20:FF:000003">
    <property type="entry name" value="GrpE protein homolog"/>
    <property type="match status" value="1"/>
</dbReference>
<evidence type="ECO:0000256" key="5">
    <source>
        <dbReference type="ARBA" id="ARBA00023186"/>
    </source>
</evidence>
<feature type="coiled-coil region" evidence="9">
    <location>
        <begin position="69"/>
        <end position="114"/>
    </location>
</feature>
<dbReference type="GO" id="GO:0030150">
    <property type="term" value="P:protein import into mitochondrial matrix"/>
    <property type="evidence" value="ECO:0007669"/>
    <property type="project" value="TreeGrafter"/>
</dbReference>
<dbReference type="SUPFAM" id="SSF58014">
    <property type="entry name" value="Coiled-coil domain of nucleotide exchange factor GrpE"/>
    <property type="match status" value="1"/>
</dbReference>
<dbReference type="Proteomes" id="UP000094527">
    <property type="component" value="Unassembled WGS sequence"/>
</dbReference>
<evidence type="ECO:0000256" key="7">
    <source>
        <dbReference type="RuleBase" id="RU000640"/>
    </source>
</evidence>
<evidence type="ECO:0000256" key="4">
    <source>
        <dbReference type="ARBA" id="ARBA00023128"/>
    </source>
</evidence>
<dbReference type="GO" id="GO:0051082">
    <property type="term" value="F:unfolded protein binding"/>
    <property type="evidence" value="ECO:0007669"/>
    <property type="project" value="TreeGrafter"/>
</dbReference>
<dbReference type="PANTHER" id="PTHR21237:SF23">
    <property type="entry name" value="GRPE PROTEIN HOMOLOG, MITOCHONDRIAL"/>
    <property type="match status" value="1"/>
</dbReference>
<dbReference type="InterPro" id="IPR013805">
    <property type="entry name" value="GrpE_CC"/>
</dbReference>
<gene>
    <name evidence="11" type="ORF">Ocin01_06900</name>
</gene>
<keyword evidence="9" id="KW-0175">Coiled coil</keyword>
<feature type="region of interest" description="Disordered" evidence="10">
    <location>
        <begin position="44"/>
        <end position="68"/>
    </location>
</feature>
<dbReference type="PROSITE" id="PS01071">
    <property type="entry name" value="GRPE"/>
    <property type="match status" value="1"/>
</dbReference>
<dbReference type="Pfam" id="PF01025">
    <property type="entry name" value="GrpE"/>
    <property type="match status" value="1"/>
</dbReference>
<evidence type="ECO:0000256" key="10">
    <source>
        <dbReference type="SAM" id="MobiDB-lite"/>
    </source>
</evidence>
<evidence type="ECO:0000313" key="11">
    <source>
        <dbReference type="EMBL" id="ODM99790.1"/>
    </source>
</evidence>
<evidence type="ECO:0000256" key="1">
    <source>
        <dbReference type="ARBA" id="ARBA00004305"/>
    </source>
</evidence>
<evidence type="ECO:0000256" key="3">
    <source>
        <dbReference type="ARBA" id="ARBA00022946"/>
    </source>
</evidence>
<name>A0A1D2N3G9_ORCCI</name>
<protein>
    <recommendedName>
        <fullName evidence="7">GrpE protein homolog</fullName>
    </recommendedName>
</protein>
<dbReference type="Gene3D" id="2.30.22.10">
    <property type="entry name" value="Head domain of nucleotide exchange factor GrpE"/>
    <property type="match status" value="1"/>
</dbReference>
<comment type="caution">
    <text evidence="11">The sequence shown here is derived from an EMBL/GenBank/DDBJ whole genome shotgun (WGS) entry which is preliminary data.</text>
</comment>
<comment type="function">
    <text evidence="6">Essential component of the PAM complex, a complex required for the translocation of transit peptide-containing proteins from the inner membrane into the mitochondrial matrix in an ATP-dependent manner. Seems to control the nucleotide-dependent binding of mitochondrial HSP70 to substrate proteins.</text>
</comment>
<keyword evidence="5 7" id="KW-0143">Chaperone</keyword>
<evidence type="ECO:0000256" key="6">
    <source>
        <dbReference type="ARBA" id="ARBA00045572"/>
    </source>
</evidence>
<dbReference type="AlphaFoldDB" id="A0A1D2N3G9"/>
<sequence length="234" mass="26277">MFRSVVPLIFRSKPNVCDPFRPAVQSSFTKLRLFSVSASLKSDTKSQAASSDSSSETDQEERPPGEEVEKKLREELDKAVSENATLVSRSQEFEDKYKRALAETENLRARLTKQISDSKLYAIQGFCKDITEISDILRLAIESVPKDQVTKENPHLKDLFEGLTMTETRLLQVFKSHGLTQINPVDEKFNPNEHEAVVQQPVEGKESGTVICVTKLGYKLHDRVIRPAVVGVAK</sequence>
<comment type="similarity">
    <text evidence="2 8">Belongs to the GrpE family.</text>
</comment>
<accession>A0A1D2N3G9</accession>
<evidence type="ECO:0000256" key="9">
    <source>
        <dbReference type="SAM" id="Coils"/>
    </source>
</evidence>
<proteinExistence type="inferred from homology"/>
<comment type="subcellular location">
    <subcellularLocation>
        <location evidence="1 7">Mitochondrion matrix</location>
    </subcellularLocation>
</comment>
<dbReference type="CDD" id="cd00446">
    <property type="entry name" value="GrpE"/>
    <property type="match status" value="1"/>
</dbReference>
<dbReference type="PANTHER" id="PTHR21237">
    <property type="entry name" value="GRPE PROTEIN"/>
    <property type="match status" value="1"/>
</dbReference>
<dbReference type="OrthoDB" id="201635at2759"/>
<dbReference type="GO" id="GO:0001405">
    <property type="term" value="C:PAM complex, Tim23 associated import motor"/>
    <property type="evidence" value="ECO:0007669"/>
    <property type="project" value="TreeGrafter"/>
</dbReference>
<reference evidence="11 12" key="1">
    <citation type="journal article" date="2016" name="Genome Biol. Evol.">
        <title>Gene Family Evolution Reflects Adaptation to Soil Environmental Stressors in the Genome of the Collembolan Orchesella cincta.</title>
        <authorList>
            <person name="Faddeeva-Vakhrusheva A."/>
            <person name="Derks M.F."/>
            <person name="Anvar S.Y."/>
            <person name="Agamennone V."/>
            <person name="Suring W."/>
            <person name="Smit S."/>
            <person name="van Straalen N.M."/>
            <person name="Roelofs D."/>
        </authorList>
    </citation>
    <scope>NUCLEOTIDE SEQUENCE [LARGE SCALE GENOMIC DNA]</scope>
    <source>
        <tissue evidence="11">Mixed pool</tissue>
    </source>
</reference>
<keyword evidence="12" id="KW-1185">Reference proteome</keyword>
<dbReference type="SUPFAM" id="SSF51064">
    <property type="entry name" value="Head domain of nucleotide exchange factor GrpE"/>
    <property type="match status" value="1"/>
</dbReference>
<organism evidence="11 12">
    <name type="scientific">Orchesella cincta</name>
    <name type="common">Springtail</name>
    <name type="synonym">Podura cincta</name>
    <dbReference type="NCBI Taxonomy" id="48709"/>
    <lineage>
        <taxon>Eukaryota</taxon>
        <taxon>Metazoa</taxon>
        <taxon>Ecdysozoa</taxon>
        <taxon>Arthropoda</taxon>
        <taxon>Hexapoda</taxon>
        <taxon>Collembola</taxon>
        <taxon>Entomobryomorpha</taxon>
        <taxon>Entomobryoidea</taxon>
        <taxon>Orchesellidae</taxon>
        <taxon>Orchesellinae</taxon>
        <taxon>Orchesella</taxon>
    </lineage>
</organism>
<dbReference type="GO" id="GO:0006457">
    <property type="term" value="P:protein folding"/>
    <property type="evidence" value="ECO:0007669"/>
    <property type="project" value="InterPro"/>
</dbReference>
<dbReference type="InterPro" id="IPR000740">
    <property type="entry name" value="GrpE"/>
</dbReference>
<dbReference type="Gene3D" id="3.90.20.20">
    <property type="match status" value="1"/>
</dbReference>
<dbReference type="OMA" id="NEHHAMF"/>
<dbReference type="GO" id="GO:0000774">
    <property type="term" value="F:adenyl-nucleotide exchange factor activity"/>
    <property type="evidence" value="ECO:0007669"/>
    <property type="project" value="InterPro"/>
</dbReference>
<dbReference type="PRINTS" id="PR00773">
    <property type="entry name" value="GRPEPROTEIN"/>
</dbReference>
<dbReference type="EMBL" id="LJIJ01000255">
    <property type="protein sequence ID" value="ODM99790.1"/>
    <property type="molecule type" value="Genomic_DNA"/>
</dbReference>
<dbReference type="InterPro" id="IPR009012">
    <property type="entry name" value="GrpE_head"/>
</dbReference>
<keyword evidence="3" id="KW-0809">Transit peptide</keyword>
<dbReference type="GO" id="GO:0042803">
    <property type="term" value="F:protein homodimerization activity"/>
    <property type="evidence" value="ECO:0007669"/>
    <property type="project" value="InterPro"/>
</dbReference>
<evidence type="ECO:0000256" key="8">
    <source>
        <dbReference type="RuleBase" id="RU004478"/>
    </source>
</evidence>
<dbReference type="GO" id="GO:0051087">
    <property type="term" value="F:protein-folding chaperone binding"/>
    <property type="evidence" value="ECO:0007669"/>
    <property type="project" value="InterPro"/>
</dbReference>
<feature type="compositionally biased region" description="Low complexity" evidence="10">
    <location>
        <begin position="45"/>
        <end position="56"/>
    </location>
</feature>
<dbReference type="HAMAP" id="MF_01151">
    <property type="entry name" value="GrpE"/>
    <property type="match status" value="1"/>
</dbReference>
<evidence type="ECO:0000256" key="2">
    <source>
        <dbReference type="ARBA" id="ARBA00009054"/>
    </source>
</evidence>
<evidence type="ECO:0000313" key="12">
    <source>
        <dbReference type="Proteomes" id="UP000094527"/>
    </source>
</evidence>
<keyword evidence="4 7" id="KW-0496">Mitochondrion</keyword>